<name>A0A2U1MVL6_ARTAN</name>
<evidence type="ECO:0000313" key="2">
    <source>
        <dbReference type="EMBL" id="PWA65313.1"/>
    </source>
</evidence>
<protein>
    <submittedName>
        <fullName evidence="2">Uncharacterized protein</fullName>
    </submittedName>
</protein>
<organism evidence="2 3">
    <name type="scientific">Artemisia annua</name>
    <name type="common">Sweet wormwood</name>
    <dbReference type="NCBI Taxonomy" id="35608"/>
    <lineage>
        <taxon>Eukaryota</taxon>
        <taxon>Viridiplantae</taxon>
        <taxon>Streptophyta</taxon>
        <taxon>Embryophyta</taxon>
        <taxon>Tracheophyta</taxon>
        <taxon>Spermatophyta</taxon>
        <taxon>Magnoliopsida</taxon>
        <taxon>eudicotyledons</taxon>
        <taxon>Gunneridae</taxon>
        <taxon>Pentapetalae</taxon>
        <taxon>asterids</taxon>
        <taxon>campanulids</taxon>
        <taxon>Asterales</taxon>
        <taxon>Asteraceae</taxon>
        <taxon>Asteroideae</taxon>
        <taxon>Anthemideae</taxon>
        <taxon>Artemisiinae</taxon>
        <taxon>Artemisia</taxon>
    </lineage>
</organism>
<dbReference type="EMBL" id="PKPP01004252">
    <property type="protein sequence ID" value="PWA65313.1"/>
    <property type="molecule type" value="Genomic_DNA"/>
</dbReference>
<dbReference type="AlphaFoldDB" id="A0A2U1MVL6"/>
<comment type="caution">
    <text evidence="2">The sequence shown here is derived from an EMBL/GenBank/DDBJ whole genome shotgun (WGS) entry which is preliminary data.</text>
</comment>
<evidence type="ECO:0000313" key="3">
    <source>
        <dbReference type="Proteomes" id="UP000245207"/>
    </source>
</evidence>
<reference evidence="2 3" key="1">
    <citation type="journal article" date="2018" name="Mol. Plant">
        <title>The genome of Artemisia annua provides insight into the evolution of Asteraceae family and artemisinin biosynthesis.</title>
        <authorList>
            <person name="Shen Q."/>
            <person name="Zhang L."/>
            <person name="Liao Z."/>
            <person name="Wang S."/>
            <person name="Yan T."/>
            <person name="Shi P."/>
            <person name="Liu M."/>
            <person name="Fu X."/>
            <person name="Pan Q."/>
            <person name="Wang Y."/>
            <person name="Lv Z."/>
            <person name="Lu X."/>
            <person name="Zhang F."/>
            <person name="Jiang W."/>
            <person name="Ma Y."/>
            <person name="Chen M."/>
            <person name="Hao X."/>
            <person name="Li L."/>
            <person name="Tang Y."/>
            <person name="Lv G."/>
            <person name="Zhou Y."/>
            <person name="Sun X."/>
            <person name="Brodelius P.E."/>
            <person name="Rose J.K.C."/>
            <person name="Tang K."/>
        </authorList>
    </citation>
    <scope>NUCLEOTIDE SEQUENCE [LARGE SCALE GENOMIC DNA]</scope>
    <source>
        <strain evidence="3">cv. Huhao1</strain>
        <tissue evidence="2">Leaf</tissue>
    </source>
</reference>
<dbReference type="Proteomes" id="UP000245207">
    <property type="component" value="Unassembled WGS sequence"/>
</dbReference>
<sequence length="77" mass="8464">MTNGQHVVRNGKLAALVQKQKKKQAEKANNKAWNQDGEETDDDFVSNVGDKHGPGMNAKKDNGRKKMDDARTGSVKV</sequence>
<gene>
    <name evidence="2" type="ORF">CTI12_AA335600</name>
</gene>
<accession>A0A2U1MVL6</accession>
<keyword evidence="3" id="KW-1185">Reference proteome</keyword>
<feature type="compositionally biased region" description="Basic and acidic residues" evidence="1">
    <location>
        <begin position="49"/>
        <end position="71"/>
    </location>
</feature>
<proteinExistence type="predicted"/>
<evidence type="ECO:0000256" key="1">
    <source>
        <dbReference type="SAM" id="MobiDB-lite"/>
    </source>
</evidence>
<feature type="region of interest" description="Disordered" evidence="1">
    <location>
        <begin position="1"/>
        <end position="77"/>
    </location>
</feature>